<reference evidence="1 2" key="1">
    <citation type="submission" date="2013-02" db="EMBL/GenBank/DDBJ databases">
        <title>The Genome Sequence of Enterococcus pallens BAA-351.</title>
        <authorList>
            <consortium name="The Broad Institute Genome Sequencing Platform"/>
            <consortium name="The Broad Institute Genome Sequencing Center for Infectious Disease"/>
            <person name="Earl A.M."/>
            <person name="Gilmore M.S."/>
            <person name="Lebreton F."/>
            <person name="Walker B."/>
            <person name="Young S.K."/>
            <person name="Zeng Q."/>
            <person name="Gargeya S."/>
            <person name="Fitzgerald M."/>
            <person name="Haas B."/>
            <person name="Abouelleil A."/>
            <person name="Alvarado L."/>
            <person name="Arachchi H.M."/>
            <person name="Berlin A.M."/>
            <person name="Chapman S.B."/>
            <person name="Dewar J."/>
            <person name="Goldberg J."/>
            <person name="Griggs A."/>
            <person name="Gujja S."/>
            <person name="Hansen M."/>
            <person name="Howarth C."/>
            <person name="Imamovic A."/>
            <person name="Larimer J."/>
            <person name="McCowan C."/>
            <person name="Murphy C."/>
            <person name="Neiman D."/>
            <person name="Pearson M."/>
            <person name="Priest M."/>
            <person name="Roberts A."/>
            <person name="Saif S."/>
            <person name="Shea T."/>
            <person name="Sisk P."/>
            <person name="Sykes S."/>
            <person name="Wortman J."/>
            <person name="Nusbaum C."/>
            <person name="Birren B."/>
        </authorList>
    </citation>
    <scope>NUCLEOTIDE SEQUENCE [LARGE SCALE GENOMIC DNA]</scope>
    <source>
        <strain evidence="1 2">ATCC BAA-351</strain>
    </source>
</reference>
<accession>R2Q9Z7</accession>
<dbReference type="Proteomes" id="UP000013782">
    <property type="component" value="Unassembled WGS sequence"/>
</dbReference>
<dbReference type="HOGENOM" id="CLU_452527_0_0_9"/>
<dbReference type="PATRIC" id="fig|1158607.3.peg.2931"/>
<name>R2Q9Z7_9ENTE</name>
<dbReference type="STRING" id="160454.RV10_GL004890"/>
<evidence type="ECO:0000313" key="1">
    <source>
        <dbReference type="EMBL" id="EOH92033.1"/>
    </source>
</evidence>
<comment type="caution">
    <text evidence="1">The sequence shown here is derived from an EMBL/GenBank/DDBJ whole genome shotgun (WGS) entry which is preliminary data.</text>
</comment>
<sequence length="603" mass="71442">METWAVVCGAVREELDLRLAMNKLLELRESGILAGIIISTWEQEFNRFPELRAQLEQNEVIIIEQRPLESRVTIGRTNSINYMRQALQFQAALDILPEDCFVLKARTDRSLHQILQIEPHLFEEPQKVGFSAGMVQRSMPHIFEYKVTVFNARIQRIFNFSDFVFWGYIGDVRKFINFNIAEMTFNRDLVANTQWFLYPFSENFPVIRDYFRMINFRPLIMGMKEYFEGEDYEETFPAFFYRVYGSYLLILSYYFELVDMRRDLESTTYKFKDGLENTTYHFLELFKGAKEKGLVHSSLGCVLLNNKVIEQVLNPVACTGNSSDEIFHQFVQQETLFQTIQENEYEELADFEKKKGWGIQRHWLRRNNWHGKLEQQMPDYDENVLTYVFNGLTKKESQQLLEELKMVDRTDFYLYSYWLSVEKLGWEAVEQMVIPLARTQNQEAVLMVCRVLRGNKIKDAKVIESLRHLIRVTYGVRKQRGTLNIKTCQLMIDLLMYEQPPEDKPGFYRNTELSFILTNYLEKEEAERIRKEAFTKAELVAFLYELSDSYREKGRGTRALRLLELATELDFDKEAMEKMLQRYVSRKADKNALLTRKTLTLFS</sequence>
<dbReference type="OrthoDB" id="6673401at2"/>
<dbReference type="RefSeq" id="WP_010757931.1">
    <property type="nucleotide sequence ID" value="NZ_KB946309.1"/>
</dbReference>
<organism evidence="1 2">
    <name type="scientific">Enterococcus pallens ATCC BAA-351</name>
    <dbReference type="NCBI Taxonomy" id="1158607"/>
    <lineage>
        <taxon>Bacteria</taxon>
        <taxon>Bacillati</taxon>
        <taxon>Bacillota</taxon>
        <taxon>Bacilli</taxon>
        <taxon>Lactobacillales</taxon>
        <taxon>Enterococcaceae</taxon>
        <taxon>Enterococcus</taxon>
    </lineage>
</organism>
<evidence type="ECO:0000313" key="2">
    <source>
        <dbReference type="Proteomes" id="UP000013782"/>
    </source>
</evidence>
<gene>
    <name evidence="1" type="ORF">UAU_02949</name>
</gene>
<proteinExistence type="predicted"/>
<keyword evidence="2" id="KW-1185">Reference proteome</keyword>
<dbReference type="AlphaFoldDB" id="R2Q9Z7"/>
<protein>
    <submittedName>
        <fullName evidence="1">Uncharacterized protein</fullName>
    </submittedName>
</protein>
<dbReference type="EMBL" id="AJAQ01000032">
    <property type="protein sequence ID" value="EOH92033.1"/>
    <property type="molecule type" value="Genomic_DNA"/>
</dbReference>